<sequence>IRKNTYLNKEILLPGIPRSLQDGKKTQKSVERRTSCLNNNKRRNRIVSKDLDAICDEDDNSENNDDDGDDGDAGDGNDDSNVIYEDANGIEVEKDSSQVLDDDDDDDNDSNDGDNNDNDDDISKLD</sequence>
<feature type="compositionally biased region" description="Basic and acidic residues" evidence="1">
    <location>
        <begin position="21"/>
        <end position="34"/>
    </location>
</feature>
<feature type="non-terminal residue" evidence="2">
    <location>
        <position position="126"/>
    </location>
</feature>
<feature type="compositionally biased region" description="Acidic residues" evidence="1">
    <location>
        <begin position="53"/>
        <end position="78"/>
    </location>
</feature>
<comment type="caution">
    <text evidence="2">The sequence shown here is derived from an EMBL/GenBank/DDBJ whole genome shotgun (WGS) entry which is preliminary data.</text>
</comment>
<feature type="region of interest" description="Disordered" evidence="1">
    <location>
        <begin position="16"/>
        <end position="126"/>
    </location>
</feature>
<evidence type="ECO:0000313" key="3">
    <source>
        <dbReference type="Proteomes" id="UP000789759"/>
    </source>
</evidence>
<evidence type="ECO:0000313" key="2">
    <source>
        <dbReference type="EMBL" id="CAG8740155.1"/>
    </source>
</evidence>
<protein>
    <submittedName>
        <fullName evidence="2">8518_t:CDS:1</fullName>
    </submittedName>
</protein>
<name>A0A9N9IJQ1_9GLOM</name>
<keyword evidence="3" id="KW-1185">Reference proteome</keyword>
<accession>A0A9N9IJQ1</accession>
<feature type="compositionally biased region" description="Acidic residues" evidence="1">
    <location>
        <begin position="100"/>
        <end position="120"/>
    </location>
</feature>
<proteinExistence type="predicted"/>
<reference evidence="2" key="1">
    <citation type="submission" date="2021-06" db="EMBL/GenBank/DDBJ databases">
        <authorList>
            <person name="Kallberg Y."/>
            <person name="Tangrot J."/>
            <person name="Rosling A."/>
        </authorList>
    </citation>
    <scope>NUCLEOTIDE SEQUENCE</scope>
    <source>
        <strain evidence="2">FL966</strain>
    </source>
</reference>
<organism evidence="2 3">
    <name type="scientific">Cetraspora pellucida</name>
    <dbReference type="NCBI Taxonomy" id="1433469"/>
    <lineage>
        <taxon>Eukaryota</taxon>
        <taxon>Fungi</taxon>
        <taxon>Fungi incertae sedis</taxon>
        <taxon>Mucoromycota</taxon>
        <taxon>Glomeromycotina</taxon>
        <taxon>Glomeromycetes</taxon>
        <taxon>Diversisporales</taxon>
        <taxon>Gigasporaceae</taxon>
        <taxon>Cetraspora</taxon>
    </lineage>
</organism>
<dbReference type="Proteomes" id="UP000789759">
    <property type="component" value="Unassembled WGS sequence"/>
</dbReference>
<gene>
    <name evidence="2" type="ORF">CPELLU_LOCUS14036</name>
</gene>
<dbReference type="EMBL" id="CAJVQA010015942">
    <property type="protein sequence ID" value="CAG8740155.1"/>
    <property type="molecule type" value="Genomic_DNA"/>
</dbReference>
<dbReference type="AlphaFoldDB" id="A0A9N9IJQ1"/>
<evidence type="ECO:0000256" key="1">
    <source>
        <dbReference type="SAM" id="MobiDB-lite"/>
    </source>
</evidence>